<dbReference type="PIRSF" id="PIRSF004681">
    <property type="entry name" value="UCP004681"/>
    <property type="match status" value="1"/>
</dbReference>
<dbReference type="InterPro" id="IPR001602">
    <property type="entry name" value="UPF0047_YjbQ-like"/>
</dbReference>
<dbReference type="PANTHER" id="PTHR30615">
    <property type="entry name" value="UNCHARACTERIZED PROTEIN YJBQ-RELATED"/>
    <property type="match status" value="1"/>
</dbReference>
<evidence type="ECO:0008006" key="3">
    <source>
        <dbReference type="Google" id="ProtNLM"/>
    </source>
</evidence>
<evidence type="ECO:0000256" key="1">
    <source>
        <dbReference type="ARBA" id="ARBA00005534"/>
    </source>
</evidence>
<dbReference type="Pfam" id="PF01894">
    <property type="entry name" value="YjbQ"/>
    <property type="match status" value="1"/>
</dbReference>
<comment type="similarity">
    <text evidence="1">Belongs to the UPF0047 family.</text>
</comment>
<dbReference type="SUPFAM" id="SSF111038">
    <property type="entry name" value="YjbQ-like"/>
    <property type="match status" value="1"/>
</dbReference>
<dbReference type="Gene3D" id="2.60.120.460">
    <property type="entry name" value="YjbQ-like"/>
    <property type="match status" value="1"/>
</dbReference>
<dbReference type="PANTHER" id="PTHR30615:SF8">
    <property type="entry name" value="UPF0047 PROTEIN C4A8.02C"/>
    <property type="match status" value="1"/>
</dbReference>
<evidence type="ECO:0000313" key="2">
    <source>
        <dbReference type="EMBL" id="GAI60809.1"/>
    </source>
</evidence>
<reference evidence="2" key="1">
    <citation type="journal article" date="2014" name="Front. Microbiol.">
        <title>High frequency of phylogenetically diverse reductive dehalogenase-homologous genes in deep subseafloor sedimentary metagenomes.</title>
        <authorList>
            <person name="Kawai M."/>
            <person name="Futagami T."/>
            <person name="Toyoda A."/>
            <person name="Takaki Y."/>
            <person name="Nishi S."/>
            <person name="Hori S."/>
            <person name="Arai W."/>
            <person name="Tsubouchi T."/>
            <person name="Morono Y."/>
            <person name="Uchiyama I."/>
            <person name="Ito T."/>
            <person name="Fujiyama A."/>
            <person name="Inagaki F."/>
            <person name="Takami H."/>
        </authorList>
    </citation>
    <scope>NUCLEOTIDE SEQUENCE</scope>
    <source>
        <strain evidence="2">Expedition CK06-06</strain>
    </source>
</reference>
<dbReference type="EMBL" id="BARW01001531">
    <property type="protein sequence ID" value="GAI60809.1"/>
    <property type="molecule type" value="Genomic_DNA"/>
</dbReference>
<dbReference type="InterPro" id="IPR035917">
    <property type="entry name" value="YjbQ-like_sf"/>
</dbReference>
<accession>X1RZ51</accession>
<name>X1RZ51_9ZZZZ</name>
<gene>
    <name evidence="2" type="ORF">S12H4_04826</name>
</gene>
<proteinExistence type="inferred from homology"/>
<protein>
    <recommendedName>
        <fullName evidence="3">Secondary thiamine-phosphate synthase enzyme</fullName>
    </recommendedName>
</protein>
<sequence length="140" mass="15926">MPVVLETFEIKTKAYCDVINITPQVQSVVERSGLKDGIVNVHVAGSTGAISTTEYEPGIVKHDIKDLLEKLIPYDKNYAHHKTWHDHNGAGHLRSFLLKTSQTFPFKNKELILGSWQNVIFVENDEKPRHRKIYCSIIGE</sequence>
<comment type="caution">
    <text evidence="2">The sequence shown here is derived from an EMBL/GenBank/DDBJ whole genome shotgun (WGS) entry which is preliminary data.</text>
</comment>
<dbReference type="AlphaFoldDB" id="X1RZ51"/>
<dbReference type="NCBIfam" id="TIGR00149">
    <property type="entry name" value="TIGR00149_YjbQ"/>
    <property type="match status" value="1"/>
</dbReference>
<organism evidence="2">
    <name type="scientific">marine sediment metagenome</name>
    <dbReference type="NCBI Taxonomy" id="412755"/>
    <lineage>
        <taxon>unclassified sequences</taxon>
        <taxon>metagenomes</taxon>
        <taxon>ecological metagenomes</taxon>
    </lineage>
</organism>